<organism evidence="1 2">
    <name type="scientific">Cavenderia fasciculata</name>
    <name type="common">Slime mold</name>
    <name type="synonym">Dictyostelium fasciculatum</name>
    <dbReference type="NCBI Taxonomy" id="261658"/>
    <lineage>
        <taxon>Eukaryota</taxon>
        <taxon>Amoebozoa</taxon>
        <taxon>Evosea</taxon>
        <taxon>Eumycetozoa</taxon>
        <taxon>Dictyostelia</taxon>
        <taxon>Acytosteliales</taxon>
        <taxon>Cavenderiaceae</taxon>
        <taxon>Cavenderia</taxon>
    </lineage>
</organism>
<dbReference type="RefSeq" id="XP_004357961.1">
    <property type="nucleotide sequence ID" value="XM_004357904.1"/>
</dbReference>
<dbReference type="EMBL" id="GL883014">
    <property type="protein sequence ID" value="EGG19667.1"/>
    <property type="molecule type" value="Genomic_DNA"/>
</dbReference>
<name>F4PY07_CACFS</name>
<protein>
    <submittedName>
        <fullName evidence="1">Uncharacterized protein</fullName>
    </submittedName>
</protein>
<evidence type="ECO:0000313" key="1">
    <source>
        <dbReference type="EMBL" id="EGG19667.1"/>
    </source>
</evidence>
<dbReference type="InterPro" id="IPR002885">
    <property type="entry name" value="PPR_rpt"/>
</dbReference>
<keyword evidence="2" id="KW-1185">Reference proteome</keyword>
<dbReference type="Proteomes" id="UP000007797">
    <property type="component" value="Unassembled WGS sequence"/>
</dbReference>
<gene>
    <name evidence="1" type="ORF">DFA_00245</name>
</gene>
<dbReference type="AlphaFoldDB" id="F4PY07"/>
<proteinExistence type="predicted"/>
<evidence type="ECO:0000313" key="2">
    <source>
        <dbReference type="Proteomes" id="UP000007797"/>
    </source>
</evidence>
<sequence>MYRCIAQRCNLRQSWNTIMTMTMMNSSCYYSSSSTTKKPQSDMDTMIELDNKKLTNNNKKKESVDMDEIKSIIDRIQNGIHNNHDQTSIKTDDLEKAIKYSTIQQFTDTVFDKVYHQTNNNNEQQEILQLKDTMIKRLTQIDNIELSFKYIFKSNQNNNQNNNNSNNQNNNFEYLSFISTILKCLELNQSLIQNNQNNNNNNKKLIKDIIDQVWRMIKISGGHPNTELYNKVLEIYAEMMDKQLVNETLEEMELTATRPNIDTYMSTFMLLEPETSKKLMASIKNQSSYKSGPNSYQLFKDSFNSFNNNKD</sequence>
<dbReference type="GeneID" id="14871492"/>
<reference evidence="2" key="1">
    <citation type="journal article" date="2011" name="Genome Res.">
        <title>Phylogeny-wide analysis of social amoeba genomes highlights ancient origins for complex intercellular communication.</title>
        <authorList>
            <person name="Heidel A.J."/>
            <person name="Lawal H.M."/>
            <person name="Felder M."/>
            <person name="Schilde C."/>
            <person name="Helps N.R."/>
            <person name="Tunggal B."/>
            <person name="Rivero F."/>
            <person name="John U."/>
            <person name="Schleicher M."/>
            <person name="Eichinger L."/>
            <person name="Platzer M."/>
            <person name="Noegel A.A."/>
            <person name="Schaap P."/>
            <person name="Gloeckner G."/>
        </authorList>
    </citation>
    <scope>NUCLEOTIDE SEQUENCE [LARGE SCALE GENOMIC DNA]</scope>
    <source>
        <strain evidence="2">SH3</strain>
    </source>
</reference>
<dbReference type="OrthoDB" id="10522357at2759"/>
<dbReference type="Pfam" id="PF13812">
    <property type="entry name" value="PPR_3"/>
    <property type="match status" value="1"/>
</dbReference>
<dbReference type="OMA" id="TETYMIA"/>
<accession>F4PY07</accession>
<dbReference type="KEGG" id="dfa:DFA_00245"/>